<dbReference type="GO" id="GO:0036218">
    <property type="term" value="F:dTTP diphosphatase activity"/>
    <property type="evidence" value="ECO:0007669"/>
    <property type="project" value="RHEA"/>
</dbReference>
<dbReference type="CDD" id="cd00555">
    <property type="entry name" value="Maf"/>
    <property type="match status" value="1"/>
</dbReference>
<comment type="subcellular location">
    <subcellularLocation>
        <location evidence="4">Cytoplasm</location>
    </subcellularLocation>
</comment>
<keyword evidence="2 4" id="KW-0378">Hydrolase</keyword>
<dbReference type="PIRSF" id="PIRSF006305">
    <property type="entry name" value="Maf"/>
    <property type="match status" value="1"/>
</dbReference>
<dbReference type="Proteomes" id="UP000295197">
    <property type="component" value="Unassembled WGS sequence"/>
</dbReference>
<gene>
    <name evidence="5" type="ORF">EDC17_101920</name>
</gene>
<feature type="active site" description="Proton acceptor" evidence="4">
    <location>
        <position position="85"/>
    </location>
</feature>
<evidence type="ECO:0000313" key="6">
    <source>
        <dbReference type="Proteomes" id="UP000295197"/>
    </source>
</evidence>
<dbReference type="GO" id="GO:0009117">
    <property type="term" value="P:nucleotide metabolic process"/>
    <property type="evidence" value="ECO:0007669"/>
    <property type="project" value="UniProtKB-KW"/>
</dbReference>
<keyword evidence="4" id="KW-0963">Cytoplasm</keyword>
<accession>A0A4R3VW07</accession>
<dbReference type="InterPro" id="IPR003697">
    <property type="entry name" value="Maf-like"/>
</dbReference>
<dbReference type="GO" id="GO:0036221">
    <property type="term" value="F:UTP diphosphatase activity"/>
    <property type="evidence" value="ECO:0007669"/>
    <property type="project" value="RHEA"/>
</dbReference>
<reference evidence="5 6" key="1">
    <citation type="submission" date="2019-03" db="EMBL/GenBank/DDBJ databases">
        <title>Genomic Encyclopedia of Type Strains, Phase IV (KMG-IV): sequencing the most valuable type-strain genomes for metagenomic binning, comparative biology and taxonomic classification.</title>
        <authorList>
            <person name="Goeker M."/>
        </authorList>
    </citation>
    <scope>NUCLEOTIDE SEQUENCE [LARGE SCALE GENOMIC DNA]</scope>
    <source>
        <strain evidence="5 6">DSM 22362</strain>
    </source>
</reference>
<dbReference type="PANTHER" id="PTHR43213">
    <property type="entry name" value="BIFUNCTIONAL DTTP/UTP PYROPHOSPHATASE/METHYLTRANSFERASE PROTEIN-RELATED"/>
    <property type="match status" value="1"/>
</dbReference>
<feature type="site" description="Important for substrate specificity" evidence="4">
    <location>
        <position position="86"/>
    </location>
</feature>
<keyword evidence="3 4" id="KW-0546">Nucleotide metabolism</keyword>
<dbReference type="HAMAP" id="MF_00528">
    <property type="entry name" value="Maf"/>
    <property type="match status" value="1"/>
</dbReference>
<dbReference type="AlphaFoldDB" id="A0A4R3VW07"/>
<dbReference type="EC" id="3.6.1.9" evidence="4"/>
<proteinExistence type="inferred from homology"/>
<dbReference type="NCBIfam" id="TIGR00172">
    <property type="entry name" value="maf"/>
    <property type="match status" value="1"/>
</dbReference>
<dbReference type="Pfam" id="PF02545">
    <property type="entry name" value="Maf"/>
    <property type="match status" value="1"/>
</dbReference>
<evidence type="ECO:0000256" key="3">
    <source>
        <dbReference type="ARBA" id="ARBA00023080"/>
    </source>
</evidence>
<sequence length="204" mass="22681">MYLLQVSNMLLNTIKNIKVILGSQSPRRKELLASLDIDFDVVVKSIDESIPSSVPPAQAAEYIALQKLAVFKDNVTQDTLVITADTVVVDEDGNTLGKPASPEEAVEVLQSLSGQTHTVYTGVALSYKGQSQSFTEETRVHFEKLHTDEIDYYVQKYKPLDKAGAYGIQEWIGRIAVKSIEGSYENVMGLPTVRLYQEIKELIK</sequence>
<name>A0A4R3VW07_9SPHI</name>
<comment type="cofactor">
    <cofactor evidence="1 4">
        <name>a divalent metal cation</name>
        <dbReference type="ChEBI" id="CHEBI:60240"/>
    </cofactor>
</comment>
<feature type="site" description="Important for substrate specificity" evidence="4">
    <location>
        <position position="169"/>
    </location>
</feature>
<protein>
    <recommendedName>
        <fullName evidence="4">dTTP/UTP pyrophosphatase</fullName>
        <shortName evidence="4">dTTPase/UTPase</shortName>
        <ecNumber evidence="4">3.6.1.9</ecNumber>
    </recommendedName>
    <alternativeName>
        <fullName evidence="4">Nucleoside triphosphate pyrophosphatase</fullName>
    </alternativeName>
    <alternativeName>
        <fullName evidence="4">Nucleotide pyrophosphatase</fullName>
        <shortName evidence="4">Nucleotide PPase</shortName>
    </alternativeName>
</protein>
<dbReference type="SUPFAM" id="SSF52972">
    <property type="entry name" value="ITPase-like"/>
    <property type="match status" value="1"/>
</dbReference>
<comment type="similarity">
    <text evidence="4">Belongs to the Maf family. YhdE subfamily.</text>
</comment>
<comment type="catalytic activity">
    <reaction evidence="4">
        <text>UTP + H2O = UMP + diphosphate + H(+)</text>
        <dbReference type="Rhea" id="RHEA:29395"/>
        <dbReference type="ChEBI" id="CHEBI:15377"/>
        <dbReference type="ChEBI" id="CHEBI:15378"/>
        <dbReference type="ChEBI" id="CHEBI:33019"/>
        <dbReference type="ChEBI" id="CHEBI:46398"/>
        <dbReference type="ChEBI" id="CHEBI:57865"/>
        <dbReference type="EC" id="3.6.1.9"/>
    </reaction>
</comment>
<dbReference type="GO" id="GO:0005737">
    <property type="term" value="C:cytoplasm"/>
    <property type="evidence" value="ECO:0007669"/>
    <property type="project" value="UniProtKB-SubCell"/>
</dbReference>
<comment type="caution">
    <text evidence="4">Lacks conserved residue(s) required for the propagation of feature annotation.</text>
</comment>
<dbReference type="PANTHER" id="PTHR43213:SF5">
    <property type="entry name" value="BIFUNCTIONAL DTTP_UTP PYROPHOSPHATASE_METHYLTRANSFERASE PROTEIN-RELATED"/>
    <property type="match status" value="1"/>
</dbReference>
<feature type="site" description="Important for substrate specificity" evidence="4">
    <location>
        <position position="27"/>
    </location>
</feature>
<comment type="function">
    <text evidence="4">Nucleoside triphosphate pyrophosphatase that hydrolyzes dTTP and UTP. May have a dual role in cell division arrest and in preventing the incorporation of modified nucleotides into cellular nucleic acids.</text>
</comment>
<organism evidence="5 6">
    <name type="scientific">Sphingobacterium alimentarium</name>
    <dbReference type="NCBI Taxonomy" id="797292"/>
    <lineage>
        <taxon>Bacteria</taxon>
        <taxon>Pseudomonadati</taxon>
        <taxon>Bacteroidota</taxon>
        <taxon>Sphingobacteriia</taxon>
        <taxon>Sphingobacteriales</taxon>
        <taxon>Sphingobacteriaceae</taxon>
        <taxon>Sphingobacterium</taxon>
    </lineage>
</organism>
<evidence type="ECO:0000313" key="5">
    <source>
        <dbReference type="EMBL" id="TCV13664.1"/>
    </source>
</evidence>
<evidence type="ECO:0000256" key="4">
    <source>
        <dbReference type="HAMAP-Rule" id="MF_00528"/>
    </source>
</evidence>
<evidence type="ECO:0000256" key="1">
    <source>
        <dbReference type="ARBA" id="ARBA00001968"/>
    </source>
</evidence>
<dbReference type="InterPro" id="IPR029001">
    <property type="entry name" value="ITPase-like_fam"/>
</dbReference>
<comment type="caution">
    <text evidence="5">The sequence shown here is derived from an EMBL/GenBank/DDBJ whole genome shotgun (WGS) entry which is preliminary data.</text>
</comment>
<evidence type="ECO:0000256" key="2">
    <source>
        <dbReference type="ARBA" id="ARBA00022801"/>
    </source>
</evidence>
<dbReference type="EMBL" id="SMBZ01000019">
    <property type="protein sequence ID" value="TCV13664.1"/>
    <property type="molecule type" value="Genomic_DNA"/>
</dbReference>
<dbReference type="Gene3D" id="3.90.950.10">
    <property type="match status" value="1"/>
</dbReference>
<keyword evidence="6" id="KW-1185">Reference proteome</keyword>
<comment type="catalytic activity">
    <reaction evidence="4">
        <text>dTTP + H2O = dTMP + diphosphate + H(+)</text>
        <dbReference type="Rhea" id="RHEA:28534"/>
        <dbReference type="ChEBI" id="CHEBI:15377"/>
        <dbReference type="ChEBI" id="CHEBI:15378"/>
        <dbReference type="ChEBI" id="CHEBI:33019"/>
        <dbReference type="ChEBI" id="CHEBI:37568"/>
        <dbReference type="ChEBI" id="CHEBI:63528"/>
        <dbReference type="EC" id="3.6.1.9"/>
    </reaction>
</comment>